<dbReference type="AlphaFoldDB" id="A0AAD1RSN9"/>
<evidence type="ECO:0000313" key="2">
    <source>
        <dbReference type="EMBL" id="CAH2275922.1"/>
    </source>
</evidence>
<proteinExistence type="predicted"/>
<dbReference type="InterPro" id="IPR009057">
    <property type="entry name" value="Homeodomain-like_sf"/>
</dbReference>
<sequence length="64" mass="7325">MAPHDKDLSEDVKKRIAALHKDGLGYKNIVKTLKLSCSTVGKTIRRFHRTGSTQNRPRHCRPKK</sequence>
<dbReference type="Gene3D" id="1.10.10.10">
    <property type="entry name" value="Winged helix-like DNA-binding domain superfamily/Winged helix DNA-binding domain"/>
    <property type="match status" value="1"/>
</dbReference>
<feature type="non-terminal residue" evidence="2">
    <location>
        <position position="64"/>
    </location>
</feature>
<accession>A0AAD1RSN9</accession>
<protein>
    <submittedName>
        <fullName evidence="2">Transposable element</fullName>
    </submittedName>
</protein>
<dbReference type="EMBL" id="OW240914">
    <property type="protein sequence ID" value="CAH2275922.1"/>
    <property type="molecule type" value="Genomic_DNA"/>
</dbReference>
<dbReference type="Pfam" id="PF25787">
    <property type="entry name" value="HTH_SB"/>
    <property type="match status" value="1"/>
</dbReference>
<dbReference type="InterPro" id="IPR036388">
    <property type="entry name" value="WH-like_DNA-bd_sf"/>
</dbReference>
<dbReference type="InterPro" id="IPR057667">
    <property type="entry name" value="HTH_SB"/>
</dbReference>
<gene>
    <name evidence="2" type="ORF">PECUL_23A003495</name>
</gene>
<name>A0AAD1RSN9_PELCU</name>
<dbReference type="Proteomes" id="UP001295444">
    <property type="component" value="Chromosome 03"/>
</dbReference>
<evidence type="ECO:0000313" key="3">
    <source>
        <dbReference type="Proteomes" id="UP001295444"/>
    </source>
</evidence>
<reference evidence="2" key="1">
    <citation type="submission" date="2022-03" db="EMBL/GenBank/DDBJ databases">
        <authorList>
            <person name="Alioto T."/>
            <person name="Alioto T."/>
            <person name="Gomez Garrido J."/>
        </authorList>
    </citation>
    <scope>NUCLEOTIDE SEQUENCE</scope>
</reference>
<feature type="domain" description="Sleeping Beauty transposase HTH" evidence="1">
    <location>
        <begin position="5"/>
        <end position="54"/>
    </location>
</feature>
<dbReference type="SUPFAM" id="SSF46689">
    <property type="entry name" value="Homeodomain-like"/>
    <property type="match status" value="1"/>
</dbReference>
<organism evidence="2 3">
    <name type="scientific">Pelobates cultripes</name>
    <name type="common">Western spadefoot toad</name>
    <dbReference type="NCBI Taxonomy" id="61616"/>
    <lineage>
        <taxon>Eukaryota</taxon>
        <taxon>Metazoa</taxon>
        <taxon>Chordata</taxon>
        <taxon>Craniata</taxon>
        <taxon>Vertebrata</taxon>
        <taxon>Euteleostomi</taxon>
        <taxon>Amphibia</taxon>
        <taxon>Batrachia</taxon>
        <taxon>Anura</taxon>
        <taxon>Pelobatoidea</taxon>
        <taxon>Pelobatidae</taxon>
        <taxon>Pelobates</taxon>
    </lineage>
</organism>
<keyword evidence="3" id="KW-1185">Reference proteome</keyword>
<evidence type="ECO:0000259" key="1">
    <source>
        <dbReference type="Pfam" id="PF25787"/>
    </source>
</evidence>